<feature type="compositionally biased region" description="Gly residues" evidence="8">
    <location>
        <begin position="1"/>
        <end position="15"/>
    </location>
</feature>
<protein>
    <recommendedName>
        <fullName evidence="6">Secretory carrier-associated membrane protein</fullName>
        <shortName evidence="6">Secretory carrier membrane protein</shortName>
    </recommendedName>
</protein>
<evidence type="ECO:0000313" key="10">
    <source>
        <dbReference type="Proteomes" id="UP001054857"/>
    </source>
</evidence>
<feature type="transmembrane region" description="Helical" evidence="6">
    <location>
        <begin position="222"/>
        <end position="244"/>
    </location>
</feature>
<evidence type="ECO:0000256" key="6">
    <source>
        <dbReference type="RuleBase" id="RU363122"/>
    </source>
</evidence>
<dbReference type="GO" id="GO:0015031">
    <property type="term" value="P:protein transport"/>
    <property type="evidence" value="ECO:0007669"/>
    <property type="project" value="InterPro"/>
</dbReference>
<feature type="region of interest" description="Disordered" evidence="8">
    <location>
        <begin position="1"/>
        <end position="68"/>
    </location>
</feature>
<feature type="transmembrane region" description="Helical" evidence="6">
    <location>
        <begin position="188"/>
        <end position="210"/>
    </location>
</feature>
<keyword evidence="6" id="KW-0968">Cytoplasmic vesicle</keyword>
<evidence type="ECO:0000256" key="7">
    <source>
        <dbReference type="SAM" id="Coils"/>
    </source>
</evidence>
<evidence type="ECO:0000256" key="8">
    <source>
        <dbReference type="SAM" id="MobiDB-lite"/>
    </source>
</evidence>
<comment type="caution">
    <text evidence="9">The sequence shown here is derived from an EMBL/GenBank/DDBJ whole genome shotgun (WGS) entry which is preliminary data.</text>
</comment>
<comment type="function">
    <text evidence="1 6">Probably involved in membrane trafficking.</text>
</comment>
<feature type="transmembrane region" description="Helical" evidence="6">
    <location>
        <begin position="161"/>
        <end position="182"/>
    </location>
</feature>
<dbReference type="EMBL" id="BMAR01000001">
    <property type="protein sequence ID" value="GFR40154.1"/>
    <property type="molecule type" value="Genomic_DNA"/>
</dbReference>
<keyword evidence="3 6" id="KW-0812">Transmembrane</keyword>
<dbReference type="Proteomes" id="UP001054857">
    <property type="component" value="Unassembled WGS sequence"/>
</dbReference>
<dbReference type="GO" id="GO:0055038">
    <property type="term" value="C:recycling endosome membrane"/>
    <property type="evidence" value="ECO:0007669"/>
    <property type="project" value="TreeGrafter"/>
</dbReference>
<keyword evidence="10" id="KW-1185">Reference proteome</keyword>
<evidence type="ECO:0000313" key="9">
    <source>
        <dbReference type="EMBL" id="GFR40154.1"/>
    </source>
</evidence>
<dbReference type="GO" id="GO:0032588">
    <property type="term" value="C:trans-Golgi network membrane"/>
    <property type="evidence" value="ECO:0007669"/>
    <property type="project" value="TreeGrafter"/>
</dbReference>
<dbReference type="PANTHER" id="PTHR10687">
    <property type="entry name" value="SECRETORY CARRIER-ASSOCIATED MEMBRANE PROTEIN SCAMP"/>
    <property type="match status" value="1"/>
</dbReference>
<accession>A0AAD3DE48</accession>
<keyword evidence="5 6" id="KW-0472">Membrane</keyword>
<sequence length="330" mass="36053">MATGGWGAVGGGAWGGAPSSKNYEENIPEAPRPAPPTASSFGQSAFSAQPAQQPELATTSYRSQPANTGGFGSSAGAYGTAAAGGQPSFNTASSMTDPALRRKEAELAAKEKQLKELEAKLSAAGALEKKNWPICYPILYHNISEEIPEGRRRPVYEGYMAWWGLFICLAWNLFCACVMLGQDVNQKVPSWFLALLYIICGVPLSWWLWYKRLYNGAKSDSTFGFVWFFLWFLVHTAYCTWAAIAMPFSASQWSFAGFITAMKALDVNNFAGIIYLVGAGCWSVEAAFSWWILVDVWLYFRGKGGIKEVKEAAKREAALAAFRSQSGTNV</sequence>
<dbReference type="PANTHER" id="PTHR10687:SF2">
    <property type="entry name" value="SECRETORY CARRIER-ASSOCIATED MEMBRANE PROTEIN"/>
    <property type="match status" value="1"/>
</dbReference>
<feature type="transmembrane region" description="Helical" evidence="6">
    <location>
        <begin position="273"/>
        <end position="300"/>
    </location>
</feature>
<evidence type="ECO:0000256" key="1">
    <source>
        <dbReference type="ARBA" id="ARBA00004003"/>
    </source>
</evidence>
<gene>
    <name evidence="9" type="ORF">Agub_g710</name>
</gene>
<evidence type="ECO:0000256" key="2">
    <source>
        <dbReference type="ARBA" id="ARBA00010482"/>
    </source>
</evidence>
<evidence type="ECO:0000256" key="5">
    <source>
        <dbReference type="ARBA" id="ARBA00023136"/>
    </source>
</evidence>
<name>A0AAD3DE48_9CHLO</name>
<proteinExistence type="inferred from homology"/>
<feature type="compositionally biased region" description="Low complexity" evidence="8">
    <location>
        <begin position="38"/>
        <end position="54"/>
    </location>
</feature>
<keyword evidence="6" id="KW-0813">Transport</keyword>
<comment type="subcellular location">
    <subcellularLocation>
        <location evidence="6">Cell membrane</location>
        <topology evidence="6">Multi-pass membrane protein</topology>
    </subcellularLocation>
    <subcellularLocation>
        <location evidence="6">Cytoplasmic vesicle</location>
        <location evidence="6">Secretory vesicle membrane</location>
        <topology evidence="6">Multi-pass membrane protein</topology>
    </subcellularLocation>
</comment>
<evidence type="ECO:0000256" key="3">
    <source>
        <dbReference type="ARBA" id="ARBA00022692"/>
    </source>
</evidence>
<feature type="coiled-coil region" evidence="7">
    <location>
        <begin position="100"/>
        <end position="127"/>
    </location>
</feature>
<feature type="compositionally biased region" description="Polar residues" evidence="8">
    <location>
        <begin position="55"/>
        <end position="67"/>
    </location>
</feature>
<evidence type="ECO:0000256" key="4">
    <source>
        <dbReference type="ARBA" id="ARBA00022989"/>
    </source>
</evidence>
<organism evidence="9 10">
    <name type="scientific">Astrephomene gubernaculifera</name>
    <dbReference type="NCBI Taxonomy" id="47775"/>
    <lineage>
        <taxon>Eukaryota</taxon>
        <taxon>Viridiplantae</taxon>
        <taxon>Chlorophyta</taxon>
        <taxon>core chlorophytes</taxon>
        <taxon>Chlorophyceae</taxon>
        <taxon>CS clade</taxon>
        <taxon>Chlamydomonadales</taxon>
        <taxon>Astrephomenaceae</taxon>
        <taxon>Astrephomene</taxon>
    </lineage>
</organism>
<keyword evidence="4 6" id="KW-1133">Transmembrane helix</keyword>
<dbReference type="Pfam" id="PF04144">
    <property type="entry name" value="SCAMP"/>
    <property type="match status" value="1"/>
</dbReference>
<dbReference type="GO" id="GO:0030658">
    <property type="term" value="C:transport vesicle membrane"/>
    <property type="evidence" value="ECO:0007669"/>
    <property type="project" value="UniProtKB-SubCell"/>
</dbReference>
<dbReference type="GO" id="GO:0005886">
    <property type="term" value="C:plasma membrane"/>
    <property type="evidence" value="ECO:0007669"/>
    <property type="project" value="UniProtKB-SubCell"/>
</dbReference>
<keyword evidence="7" id="KW-0175">Coiled coil</keyword>
<keyword evidence="6" id="KW-1003">Cell membrane</keyword>
<dbReference type="AlphaFoldDB" id="A0AAD3DE48"/>
<reference evidence="9 10" key="1">
    <citation type="journal article" date="2021" name="Sci. Rep.">
        <title>Genome sequencing of the multicellular alga Astrephomene provides insights into convergent evolution of germ-soma differentiation.</title>
        <authorList>
            <person name="Yamashita S."/>
            <person name="Yamamoto K."/>
            <person name="Matsuzaki R."/>
            <person name="Suzuki S."/>
            <person name="Yamaguchi H."/>
            <person name="Hirooka S."/>
            <person name="Minakuchi Y."/>
            <person name="Miyagishima S."/>
            <person name="Kawachi M."/>
            <person name="Toyoda A."/>
            <person name="Nozaki H."/>
        </authorList>
    </citation>
    <scope>NUCLEOTIDE SEQUENCE [LARGE SCALE GENOMIC DNA]</scope>
    <source>
        <strain evidence="9 10">NIES-4017</strain>
    </source>
</reference>
<dbReference type="InterPro" id="IPR007273">
    <property type="entry name" value="SCAMP"/>
</dbReference>
<comment type="similarity">
    <text evidence="2 6">Belongs to the SCAMP family.</text>
</comment>